<proteinExistence type="predicted"/>
<reference evidence="1" key="1">
    <citation type="submission" date="2013-04" db="EMBL/GenBank/DDBJ databases">
        <authorList>
            <person name="Harkins D.M."/>
            <person name="Durkin A.S."/>
            <person name="Selengut J.D."/>
            <person name="Sanka R."/>
            <person name="DePew J."/>
            <person name="Purushe J."/>
            <person name="Ahmed A."/>
            <person name="van der Linden H."/>
            <person name="Goris M.G.A."/>
            <person name="Hartskeerl R.A."/>
            <person name="Vinetz J.M."/>
            <person name="Sutton G.G."/>
            <person name="Nelson W.C."/>
            <person name="Fouts D.E."/>
        </authorList>
    </citation>
    <scope>NUCLEOTIDE SEQUENCE [LARGE SCALE GENOMIC DNA]</scope>
    <source>
        <strain evidence="1">BUT 6</strain>
    </source>
</reference>
<keyword evidence="2" id="KW-1185">Reference proteome</keyword>
<comment type="caution">
    <text evidence="1">The sequence shown here is derived from an EMBL/GenBank/DDBJ whole genome shotgun (WGS) entry which is preliminary data.</text>
</comment>
<evidence type="ECO:0000313" key="1">
    <source>
        <dbReference type="EMBL" id="EPG72476.1"/>
    </source>
</evidence>
<dbReference type="EMBL" id="AKWZ02000012">
    <property type="protein sequence ID" value="EPG72476.1"/>
    <property type="molecule type" value="Genomic_DNA"/>
</dbReference>
<protein>
    <submittedName>
        <fullName evidence="1">Uncharacterized protein</fullName>
    </submittedName>
</protein>
<sequence length="106" mass="12183">MKRFCILFLVAFLSVIFVSDILGQEFAGGKVRVFQKKIKIREYTELVSQHHTYLSSGEDDKGLVFGTRSQFLYGADLHSDYGSRIHEPVVVRHTLSYRYLFLPPPA</sequence>
<dbReference type="AlphaFoldDB" id="S3UPZ8"/>
<accession>S3UPZ8</accession>
<dbReference type="RefSeq" id="WP_016551466.1">
    <property type="nucleotide sequence ID" value="NZ_AKWZ02000012.1"/>
</dbReference>
<dbReference type="Proteomes" id="UP000014540">
    <property type="component" value="Unassembled WGS sequence"/>
</dbReference>
<name>S3UPZ8_9LEPT</name>
<organism evidence="1 2">
    <name type="scientific">Leptospira fainei serovar Hurstbridge str. BUT 6</name>
    <dbReference type="NCBI Taxonomy" id="1193011"/>
    <lineage>
        <taxon>Bacteria</taxon>
        <taxon>Pseudomonadati</taxon>
        <taxon>Spirochaetota</taxon>
        <taxon>Spirochaetia</taxon>
        <taxon>Leptospirales</taxon>
        <taxon>Leptospiraceae</taxon>
        <taxon>Leptospira</taxon>
    </lineage>
</organism>
<gene>
    <name evidence="1" type="ORF">LEP1GSC058_0212</name>
</gene>
<dbReference type="OrthoDB" id="330382at2"/>
<evidence type="ECO:0000313" key="2">
    <source>
        <dbReference type="Proteomes" id="UP000014540"/>
    </source>
</evidence>